<reference evidence="3 4" key="1">
    <citation type="submission" date="2016-01" db="EMBL/GenBank/DDBJ databases">
        <title>The draft genome sequence of Aquimarina sp. RZW4-3-2.</title>
        <authorList>
            <person name="Wang Y."/>
        </authorList>
    </citation>
    <scope>NUCLEOTIDE SEQUENCE [LARGE SCALE GENOMIC DNA]</scope>
    <source>
        <strain evidence="3 4">RZW4-3-2</strain>
    </source>
</reference>
<gene>
    <name evidence="3" type="ORF">AWE51_04350</name>
</gene>
<evidence type="ECO:0000313" key="3">
    <source>
        <dbReference type="EMBL" id="KZS42687.1"/>
    </source>
</evidence>
<dbReference type="GO" id="GO:0008237">
    <property type="term" value="F:metallopeptidase activity"/>
    <property type="evidence" value="ECO:0007669"/>
    <property type="project" value="InterPro"/>
</dbReference>
<name>A0A163CRJ1_9FLAO</name>
<comment type="caution">
    <text evidence="3">The sequence shown here is derived from an EMBL/GenBank/DDBJ whole genome shotgun (WGS) entry which is preliminary data.</text>
</comment>
<dbReference type="InterPro" id="IPR000601">
    <property type="entry name" value="PKD_dom"/>
</dbReference>
<dbReference type="Pfam" id="PF19081">
    <property type="entry name" value="Ig_7"/>
    <property type="match status" value="1"/>
</dbReference>
<organism evidence="3 4">
    <name type="scientific">Aquimarina aggregata</name>
    <dbReference type="NCBI Taxonomy" id="1642818"/>
    <lineage>
        <taxon>Bacteria</taxon>
        <taxon>Pseudomonadati</taxon>
        <taxon>Bacteroidota</taxon>
        <taxon>Flavobacteriia</taxon>
        <taxon>Flavobacteriales</taxon>
        <taxon>Flavobacteriaceae</taxon>
        <taxon>Aquimarina</taxon>
    </lineage>
</organism>
<dbReference type="Pfam" id="PF18962">
    <property type="entry name" value="Por_Secre_tail"/>
    <property type="match status" value="1"/>
</dbReference>
<feature type="domain" description="PKD" evidence="2">
    <location>
        <begin position="500"/>
        <end position="550"/>
    </location>
</feature>
<dbReference type="InterPro" id="IPR013783">
    <property type="entry name" value="Ig-like_fold"/>
</dbReference>
<dbReference type="OrthoDB" id="1491481at2"/>
<dbReference type="SUPFAM" id="SSF55486">
    <property type="entry name" value="Metalloproteases ('zincins'), catalytic domain"/>
    <property type="match status" value="1"/>
</dbReference>
<dbReference type="AlphaFoldDB" id="A0A163CRJ1"/>
<dbReference type="InterPro" id="IPR026444">
    <property type="entry name" value="Secre_tail"/>
</dbReference>
<dbReference type="InterPro" id="IPR024079">
    <property type="entry name" value="MetalloPept_cat_dom_sf"/>
</dbReference>
<protein>
    <recommendedName>
        <fullName evidence="2">PKD domain-containing protein</fullName>
    </recommendedName>
</protein>
<dbReference type="STRING" id="1642818.AWE51_04350"/>
<dbReference type="CDD" id="cd00146">
    <property type="entry name" value="PKD"/>
    <property type="match status" value="1"/>
</dbReference>
<evidence type="ECO:0000313" key="4">
    <source>
        <dbReference type="Proteomes" id="UP000076715"/>
    </source>
</evidence>
<evidence type="ECO:0000256" key="1">
    <source>
        <dbReference type="ARBA" id="ARBA00022729"/>
    </source>
</evidence>
<dbReference type="RefSeq" id="WP_066310857.1">
    <property type="nucleotide sequence ID" value="NZ_LQRT01000002.1"/>
</dbReference>
<dbReference type="InterPro" id="IPR044023">
    <property type="entry name" value="Ig_7"/>
</dbReference>
<keyword evidence="4" id="KW-1185">Reference proteome</keyword>
<proteinExistence type="predicted"/>
<dbReference type="PROSITE" id="PS50093">
    <property type="entry name" value="PKD"/>
    <property type="match status" value="1"/>
</dbReference>
<dbReference type="InterPro" id="IPR035986">
    <property type="entry name" value="PKD_dom_sf"/>
</dbReference>
<dbReference type="Pfam" id="PF18911">
    <property type="entry name" value="PKD_4"/>
    <property type="match status" value="1"/>
</dbReference>
<dbReference type="Gene3D" id="2.60.40.10">
    <property type="entry name" value="Immunoglobulins"/>
    <property type="match status" value="1"/>
</dbReference>
<dbReference type="Gene3D" id="2.60.120.380">
    <property type="match status" value="1"/>
</dbReference>
<dbReference type="Proteomes" id="UP000076715">
    <property type="component" value="Unassembled WGS sequence"/>
</dbReference>
<sequence>MNKKLVNIFLLTLFTISSFITHSQSSTKHLIAQDQQSFINDLISQKSNQPMAIKISKDETLLCSITLKKQTDQEFTIIGKVDNQKTSILSLSKVAGKLEGNIVLQDSKKAYKIFVASDNKVYIEETDIHSVLCIDYEKVSGKTSSKNTPITKMALELESLPGATGVVYLDFDGEVVTGTSWKGGATINARATSFSDEQILRIWKIMAEDFRPFNINITTRRDIFEAAPRNRRMMCIFTSTDDAAPGSGGVAFLRSFGRSNDNPCWVYNISGSRVAGETGSHEVGHTLGLQHDSQGSTEYYAGHGKWSPIMGWSASRAIGQWSQGEFENANQTQDDIAVMADNNNGVGFRDDDHSNVINNEVTEIKVDSDGNVSASQNFGFIGKRDDKDVFSFIAEAGDVSFDFNPDPDYPNLNIQARLINALGEEIVSSDPDGLSASINETLAAGTYFIEIDGVGEGTPINGYSDYSSLGNYFISGKYTPGDNRQPPVANFEISGNDCSDITFKSTTINKVNSYLWDFGDGTTSTEQSPTHTYTTNGSYTVSLTAVNDIGENKNEKKDYVTINLPEQPVASDQNICPGESANITISGNSEYRWYSEPTGGIVIATGATYNTPALDASQTYYVSGIIGDCTTATRTEVSAIVLEIPTSPTIAVNQNQRLAIDTEFTSYQWFLDGEVLADANGSTYLPEETGTYTLQVANQAGCTALSAEFAVDQSQLNLSLNSKTYTYYPNPVSDDKLLLIDGITANDFNISIVNVLGEVVLRTMPTPELDVSELSKGLYMILIDNKYIGKLVKQ</sequence>
<dbReference type="InterPro" id="IPR022409">
    <property type="entry name" value="PKD/Chitinase_dom"/>
</dbReference>
<evidence type="ECO:0000259" key="2">
    <source>
        <dbReference type="PROSITE" id="PS50093"/>
    </source>
</evidence>
<dbReference type="NCBIfam" id="TIGR04183">
    <property type="entry name" value="Por_Secre_tail"/>
    <property type="match status" value="1"/>
</dbReference>
<dbReference type="SMART" id="SM00089">
    <property type="entry name" value="PKD"/>
    <property type="match status" value="1"/>
</dbReference>
<dbReference type="SUPFAM" id="SSF49299">
    <property type="entry name" value="PKD domain"/>
    <property type="match status" value="1"/>
</dbReference>
<dbReference type="FunFam" id="2.60.40.10:FF:000270">
    <property type="entry name" value="Cell surface protein"/>
    <property type="match status" value="1"/>
</dbReference>
<accession>A0A163CRJ1</accession>
<keyword evidence="1" id="KW-0732">Signal</keyword>
<dbReference type="Gene3D" id="3.40.390.10">
    <property type="entry name" value="Collagenase (Catalytic Domain)"/>
    <property type="match status" value="1"/>
</dbReference>
<dbReference type="EMBL" id="LQRT01000002">
    <property type="protein sequence ID" value="KZS42687.1"/>
    <property type="molecule type" value="Genomic_DNA"/>
</dbReference>